<name>A0ABU2FH16_9EURY</name>
<dbReference type="Pfam" id="PF02142">
    <property type="entry name" value="MGS"/>
    <property type="match status" value="1"/>
</dbReference>
<keyword evidence="1" id="KW-0665">Pyrimidine biosynthesis</keyword>
<organism evidence="4 5">
    <name type="scientific">Haloarcula saliterrae</name>
    <dbReference type="NCBI Taxonomy" id="2950534"/>
    <lineage>
        <taxon>Archaea</taxon>
        <taxon>Methanobacteriati</taxon>
        <taxon>Methanobacteriota</taxon>
        <taxon>Stenosarchaea group</taxon>
        <taxon>Halobacteria</taxon>
        <taxon>Halobacteriales</taxon>
        <taxon>Haloarculaceae</taxon>
        <taxon>Haloarcula</taxon>
    </lineage>
</organism>
<dbReference type="EMBL" id="JAMQON010000007">
    <property type="protein sequence ID" value="MDS0261564.1"/>
    <property type="molecule type" value="Genomic_DNA"/>
</dbReference>
<evidence type="ECO:0000313" key="4">
    <source>
        <dbReference type="EMBL" id="MDS0261564.1"/>
    </source>
</evidence>
<feature type="binding site" evidence="2">
    <location>
        <position position="9"/>
    </location>
    <ligand>
        <name>substrate</name>
    </ligand>
</feature>
<feature type="active site" description="Proton donor/acceptor" evidence="2">
    <location>
        <position position="61"/>
    </location>
</feature>
<proteinExistence type="inferred from homology"/>
<evidence type="ECO:0000259" key="3">
    <source>
        <dbReference type="PROSITE" id="PS51855"/>
    </source>
</evidence>
<dbReference type="NCBIfam" id="TIGR00160">
    <property type="entry name" value="MGSA"/>
    <property type="match status" value="1"/>
</dbReference>
<feature type="binding site" evidence="2">
    <location>
        <position position="13"/>
    </location>
    <ligand>
        <name>substrate</name>
    </ligand>
</feature>
<dbReference type="NCBIfam" id="NF003559">
    <property type="entry name" value="PRK05234.1"/>
    <property type="match status" value="1"/>
</dbReference>
<sequence length="131" mass="14225">MTRVALIAHDDKKSTMIDLVQEYEAVLSSFDLVATGTTGQRIMAEADLDVERKESGPVGGDTQIGAEVVEGRLDGIVFLQDPMTAQPHEPDIGALMRICNVHDVPLATCRSAGEYVVRGLARDEETRRQSA</sequence>
<dbReference type="PROSITE" id="PS51855">
    <property type="entry name" value="MGS"/>
    <property type="match status" value="1"/>
</dbReference>
<dbReference type="PANTHER" id="PTHR30492:SF0">
    <property type="entry name" value="METHYLGLYOXAL SYNTHASE"/>
    <property type="match status" value="1"/>
</dbReference>
<dbReference type="PROSITE" id="PS01335">
    <property type="entry name" value="METHYLGLYOXAL_SYNTH"/>
    <property type="match status" value="1"/>
</dbReference>
<dbReference type="Gene3D" id="3.40.50.1380">
    <property type="entry name" value="Methylglyoxal synthase-like domain"/>
    <property type="match status" value="1"/>
</dbReference>
<comment type="caution">
    <text evidence="4">The sequence shown here is derived from an EMBL/GenBank/DDBJ whole genome shotgun (WGS) entry which is preliminary data.</text>
</comment>
<comment type="similarity">
    <text evidence="2">Belongs to the methylglyoxal synthase family.</text>
</comment>
<dbReference type="InterPro" id="IPR004363">
    <property type="entry name" value="Methylgl_synth"/>
</dbReference>
<dbReference type="InterPro" id="IPR018148">
    <property type="entry name" value="Methylglyoxal_synth_AS"/>
</dbReference>
<dbReference type="PIRSF" id="PIRSF006614">
    <property type="entry name" value="Methylglyox_syn"/>
    <property type="match status" value="1"/>
</dbReference>
<comment type="function">
    <text evidence="2">Catalyzes the formation of methylglyoxal from dihydroxyacetone phosphate.</text>
</comment>
<dbReference type="GO" id="GO:0008929">
    <property type="term" value="F:methylglyoxal synthase activity"/>
    <property type="evidence" value="ECO:0007669"/>
    <property type="project" value="UniProtKB-EC"/>
</dbReference>
<keyword evidence="2 4" id="KW-0456">Lyase</keyword>
<protein>
    <recommendedName>
        <fullName evidence="2">Methylglyoxal synthase</fullName>
        <shortName evidence="2">MGS</shortName>
        <ecNumber evidence="2">4.2.3.3</ecNumber>
    </recommendedName>
</protein>
<feature type="binding site" evidence="2">
    <location>
        <begin position="55"/>
        <end position="56"/>
    </location>
    <ligand>
        <name>substrate</name>
    </ligand>
</feature>
<dbReference type="InterPro" id="IPR036914">
    <property type="entry name" value="MGS-like_dom_sf"/>
</dbReference>
<dbReference type="EC" id="4.2.3.3" evidence="2"/>
<dbReference type="HAMAP" id="MF_00549">
    <property type="entry name" value="Methylglyoxal_synth"/>
    <property type="match status" value="1"/>
</dbReference>
<feature type="binding site" evidence="2">
    <location>
        <begin position="35"/>
        <end position="38"/>
    </location>
    <ligand>
        <name>substrate</name>
    </ligand>
</feature>
<feature type="domain" description="MGS-like" evidence="3">
    <location>
        <begin position="1"/>
        <end position="131"/>
    </location>
</feature>
<dbReference type="RefSeq" id="WP_310921461.1">
    <property type="nucleotide sequence ID" value="NZ_JAMQON010000007.1"/>
</dbReference>
<comment type="catalytic activity">
    <reaction evidence="2">
        <text>dihydroxyacetone phosphate = methylglyoxal + phosphate</text>
        <dbReference type="Rhea" id="RHEA:17937"/>
        <dbReference type="ChEBI" id="CHEBI:17158"/>
        <dbReference type="ChEBI" id="CHEBI:43474"/>
        <dbReference type="ChEBI" id="CHEBI:57642"/>
        <dbReference type="EC" id="4.2.3.3"/>
    </reaction>
</comment>
<evidence type="ECO:0000313" key="5">
    <source>
        <dbReference type="Proteomes" id="UP001259659"/>
    </source>
</evidence>
<keyword evidence="5" id="KW-1185">Reference proteome</keyword>
<accession>A0ABU2FH16</accession>
<dbReference type="CDD" id="cd01422">
    <property type="entry name" value="MGS"/>
    <property type="match status" value="1"/>
</dbReference>
<dbReference type="SUPFAM" id="SSF52335">
    <property type="entry name" value="Methylglyoxal synthase-like"/>
    <property type="match status" value="1"/>
</dbReference>
<gene>
    <name evidence="2" type="primary">mgsA</name>
    <name evidence="4" type="ORF">NDI56_19365</name>
</gene>
<dbReference type="InterPro" id="IPR011607">
    <property type="entry name" value="MGS-like_dom"/>
</dbReference>
<feature type="binding site" evidence="2">
    <location>
        <position position="88"/>
    </location>
    <ligand>
        <name>substrate</name>
    </ligand>
</feature>
<reference evidence="4 5" key="1">
    <citation type="submission" date="2022-06" db="EMBL/GenBank/DDBJ databases">
        <title>Haloarcula sp. a new haloarchaeum isolate from saline soil.</title>
        <authorList>
            <person name="Strakova D."/>
            <person name="Galisteo C."/>
            <person name="Sanchez-Porro C."/>
            <person name="Ventosa A."/>
        </authorList>
    </citation>
    <scope>NUCLEOTIDE SEQUENCE [LARGE SCALE GENOMIC DNA]</scope>
    <source>
        <strain evidence="4 5">S1CR25-12</strain>
    </source>
</reference>
<dbReference type="Proteomes" id="UP001259659">
    <property type="component" value="Unassembled WGS sequence"/>
</dbReference>
<evidence type="ECO:0000256" key="1">
    <source>
        <dbReference type="ARBA" id="ARBA00022975"/>
    </source>
</evidence>
<dbReference type="SMART" id="SM00851">
    <property type="entry name" value="MGS"/>
    <property type="match status" value="1"/>
</dbReference>
<evidence type="ECO:0000256" key="2">
    <source>
        <dbReference type="HAMAP-Rule" id="MF_00549"/>
    </source>
</evidence>
<dbReference type="PANTHER" id="PTHR30492">
    <property type="entry name" value="METHYLGLYOXAL SYNTHASE"/>
    <property type="match status" value="1"/>
</dbReference>